<dbReference type="InterPro" id="IPR001851">
    <property type="entry name" value="ABC_transp_permease"/>
</dbReference>
<feature type="transmembrane region" description="Helical" evidence="8">
    <location>
        <begin position="81"/>
        <end position="104"/>
    </location>
</feature>
<accession>A0ABU7MEE1</accession>
<proteinExistence type="predicted"/>
<dbReference type="PANTHER" id="PTHR32196:SF21">
    <property type="entry name" value="ABC TRANSPORTER PERMEASE PROTEIN YPHD-RELATED"/>
    <property type="match status" value="1"/>
</dbReference>
<evidence type="ECO:0000256" key="4">
    <source>
        <dbReference type="ARBA" id="ARBA00022519"/>
    </source>
</evidence>
<dbReference type="RefSeq" id="WP_330433126.1">
    <property type="nucleotide sequence ID" value="NZ_JAZDUF010000003.1"/>
</dbReference>
<feature type="transmembrane region" description="Helical" evidence="8">
    <location>
        <begin position="155"/>
        <end position="177"/>
    </location>
</feature>
<evidence type="ECO:0000256" key="7">
    <source>
        <dbReference type="ARBA" id="ARBA00023136"/>
    </source>
</evidence>
<evidence type="ECO:0000313" key="10">
    <source>
        <dbReference type="Proteomes" id="UP001347146"/>
    </source>
</evidence>
<evidence type="ECO:0000256" key="1">
    <source>
        <dbReference type="ARBA" id="ARBA00004651"/>
    </source>
</evidence>
<name>A0ABU7MEE1_9ACTN</name>
<gene>
    <name evidence="9" type="ORF">VZC37_11400</name>
</gene>
<dbReference type="CDD" id="cd06579">
    <property type="entry name" value="TM_PBP1_transp_AraH_like"/>
    <property type="match status" value="1"/>
</dbReference>
<comment type="subcellular location">
    <subcellularLocation>
        <location evidence="1">Cell membrane</location>
        <topology evidence="1">Multi-pass membrane protein</topology>
    </subcellularLocation>
</comment>
<reference evidence="9 10" key="1">
    <citation type="submission" date="2024-01" db="EMBL/GenBank/DDBJ databases">
        <title>Draft genome sequence of Gordonia sp. LSe1-13.</title>
        <authorList>
            <person name="Suphannarot A."/>
            <person name="Mingma R."/>
        </authorList>
    </citation>
    <scope>NUCLEOTIDE SEQUENCE [LARGE SCALE GENOMIC DNA]</scope>
    <source>
        <strain evidence="9 10">LSe1-13</strain>
    </source>
</reference>
<keyword evidence="5 8" id="KW-0812">Transmembrane</keyword>
<feature type="transmembrane region" description="Helical" evidence="8">
    <location>
        <begin position="287"/>
        <end position="307"/>
    </location>
</feature>
<feature type="transmembrane region" description="Helical" evidence="8">
    <location>
        <begin position="116"/>
        <end position="135"/>
    </location>
</feature>
<evidence type="ECO:0000313" key="9">
    <source>
        <dbReference type="EMBL" id="MEE3850941.1"/>
    </source>
</evidence>
<evidence type="ECO:0000256" key="6">
    <source>
        <dbReference type="ARBA" id="ARBA00022989"/>
    </source>
</evidence>
<dbReference type="Proteomes" id="UP001347146">
    <property type="component" value="Unassembled WGS sequence"/>
</dbReference>
<feature type="transmembrane region" description="Helical" evidence="8">
    <location>
        <begin position="206"/>
        <end position="226"/>
    </location>
</feature>
<sequence length="330" mass="33647">MVNTYWNVRTWIALGAALLALIVAIAVTPGYTNPGNIFALVQSFSTLALVAGGLAVVMIAGEFDLSIAGVMPLAGLITVKVGQSAGIAVGIIVALIVAASVGVLNGYLTWRFAVPSLAVTVGTLVMTTGLGYWVTGGDVVTMPNYQFGLWLDSPVGGIFSPRSLVALVLIAAVMLVMSRTWFGMTVRAVGSDINRARFSGLPTGRAMVTVFIMSAVLAGVAGSLQALSLAAGQPGSNLNFLLQTVTAAIIGGVALSGGKGRLSGVVAGALLLAVLGNAMSYHGAPTAAVQLVSGVILLAILLLDVPLDRLVGRALEQVSTKIEKVHHATT</sequence>
<feature type="transmembrane region" description="Helical" evidence="8">
    <location>
        <begin position="262"/>
        <end position="281"/>
    </location>
</feature>
<evidence type="ECO:0000256" key="8">
    <source>
        <dbReference type="SAM" id="Phobius"/>
    </source>
</evidence>
<keyword evidence="3" id="KW-1003">Cell membrane</keyword>
<protein>
    <submittedName>
        <fullName evidence="9">ABC transporter permease</fullName>
    </submittedName>
</protein>
<evidence type="ECO:0000256" key="5">
    <source>
        <dbReference type="ARBA" id="ARBA00022692"/>
    </source>
</evidence>
<comment type="caution">
    <text evidence="9">The sequence shown here is derived from an EMBL/GenBank/DDBJ whole genome shotgun (WGS) entry which is preliminary data.</text>
</comment>
<feature type="transmembrane region" description="Helical" evidence="8">
    <location>
        <begin position="38"/>
        <end position="61"/>
    </location>
</feature>
<keyword evidence="2" id="KW-0813">Transport</keyword>
<dbReference type="EMBL" id="JAZDUF010000003">
    <property type="protein sequence ID" value="MEE3850941.1"/>
    <property type="molecule type" value="Genomic_DNA"/>
</dbReference>
<keyword evidence="10" id="KW-1185">Reference proteome</keyword>
<evidence type="ECO:0000256" key="2">
    <source>
        <dbReference type="ARBA" id="ARBA00022448"/>
    </source>
</evidence>
<keyword evidence="7 8" id="KW-0472">Membrane</keyword>
<feature type="transmembrane region" description="Helical" evidence="8">
    <location>
        <begin position="238"/>
        <end position="255"/>
    </location>
</feature>
<dbReference type="PANTHER" id="PTHR32196">
    <property type="entry name" value="ABC TRANSPORTER PERMEASE PROTEIN YPHD-RELATED-RELATED"/>
    <property type="match status" value="1"/>
</dbReference>
<dbReference type="Pfam" id="PF02653">
    <property type="entry name" value="BPD_transp_2"/>
    <property type="match status" value="1"/>
</dbReference>
<evidence type="ECO:0000256" key="3">
    <source>
        <dbReference type="ARBA" id="ARBA00022475"/>
    </source>
</evidence>
<keyword evidence="6 8" id="KW-1133">Transmembrane helix</keyword>
<feature type="transmembrane region" description="Helical" evidence="8">
    <location>
        <begin position="12"/>
        <end position="31"/>
    </location>
</feature>
<keyword evidence="4" id="KW-0997">Cell inner membrane</keyword>
<organism evidence="9 10">
    <name type="scientific">Gordonia sesuvii</name>
    <dbReference type="NCBI Taxonomy" id="3116777"/>
    <lineage>
        <taxon>Bacteria</taxon>
        <taxon>Bacillati</taxon>
        <taxon>Actinomycetota</taxon>
        <taxon>Actinomycetes</taxon>
        <taxon>Mycobacteriales</taxon>
        <taxon>Gordoniaceae</taxon>
        <taxon>Gordonia</taxon>
    </lineage>
</organism>